<protein>
    <recommendedName>
        <fullName evidence="1">Reverse transcriptase zinc-binding domain-containing protein</fullName>
    </recommendedName>
</protein>
<dbReference type="AlphaFoldDB" id="A0A2Z6MHB5"/>
<dbReference type="Proteomes" id="UP000242715">
    <property type="component" value="Unassembled WGS sequence"/>
</dbReference>
<accession>A0A2Z6MHB5</accession>
<gene>
    <name evidence="2" type="ORF">TSUD_296140</name>
</gene>
<dbReference type="Pfam" id="PF13966">
    <property type="entry name" value="zf-RVT"/>
    <property type="match status" value="1"/>
</dbReference>
<dbReference type="InterPro" id="IPR026960">
    <property type="entry name" value="RVT-Znf"/>
</dbReference>
<evidence type="ECO:0000259" key="1">
    <source>
        <dbReference type="Pfam" id="PF13966"/>
    </source>
</evidence>
<feature type="domain" description="Reverse transcriptase zinc-binding" evidence="1">
    <location>
        <begin position="46"/>
        <end position="131"/>
    </location>
</feature>
<sequence>MEEWNFDMISNILPPDILLKMHAILPPTLRDGVDMPIWPGDNTGRFTVRAAYAAIANNEVTEDNKVWKQIWSLSVMERVRVFVWQIQHGRLLTKQWLAKMQLGEPYCDNCYQFEESIIHVIRDCPMAVQTWQQLLHTNARSNFFTTQLKDWIWLNLSSQLGCYSEAG</sequence>
<dbReference type="OrthoDB" id="1422167at2759"/>
<reference evidence="3" key="1">
    <citation type="journal article" date="2017" name="Front. Plant Sci.">
        <title>Climate Clever Clovers: New Paradigm to Reduce the Environmental Footprint of Ruminants by Breeding Low Methanogenic Forages Utilizing Haplotype Variation.</title>
        <authorList>
            <person name="Kaur P."/>
            <person name="Appels R."/>
            <person name="Bayer P.E."/>
            <person name="Keeble-Gagnere G."/>
            <person name="Wang J."/>
            <person name="Hirakawa H."/>
            <person name="Shirasawa K."/>
            <person name="Vercoe P."/>
            <person name="Stefanova K."/>
            <person name="Durmic Z."/>
            <person name="Nichols P."/>
            <person name="Revell C."/>
            <person name="Isobe S.N."/>
            <person name="Edwards D."/>
            <person name="Erskine W."/>
        </authorList>
    </citation>
    <scope>NUCLEOTIDE SEQUENCE [LARGE SCALE GENOMIC DNA]</scope>
    <source>
        <strain evidence="3">cv. Daliak</strain>
    </source>
</reference>
<dbReference type="EMBL" id="DF973248">
    <property type="protein sequence ID" value="GAU22495.1"/>
    <property type="molecule type" value="Genomic_DNA"/>
</dbReference>
<evidence type="ECO:0000313" key="3">
    <source>
        <dbReference type="Proteomes" id="UP000242715"/>
    </source>
</evidence>
<organism evidence="2 3">
    <name type="scientific">Trifolium subterraneum</name>
    <name type="common">Subterranean clover</name>
    <dbReference type="NCBI Taxonomy" id="3900"/>
    <lineage>
        <taxon>Eukaryota</taxon>
        <taxon>Viridiplantae</taxon>
        <taxon>Streptophyta</taxon>
        <taxon>Embryophyta</taxon>
        <taxon>Tracheophyta</taxon>
        <taxon>Spermatophyta</taxon>
        <taxon>Magnoliopsida</taxon>
        <taxon>eudicotyledons</taxon>
        <taxon>Gunneridae</taxon>
        <taxon>Pentapetalae</taxon>
        <taxon>rosids</taxon>
        <taxon>fabids</taxon>
        <taxon>Fabales</taxon>
        <taxon>Fabaceae</taxon>
        <taxon>Papilionoideae</taxon>
        <taxon>50 kb inversion clade</taxon>
        <taxon>NPAAA clade</taxon>
        <taxon>Hologalegina</taxon>
        <taxon>IRL clade</taxon>
        <taxon>Trifolieae</taxon>
        <taxon>Trifolium</taxon>
    </lineage>
</organism>
<proteinExistence type="predicted"/>
<evidence type="ECO:0000313" key="2">
    <source>
        <dbReference type="EMBL" id="GAU22495.1"/>
    </source>
</evidence>
<keyword evidence="3" id="KW-1185">Reference proteome</keyword>
<name>A0A2Z6MHB5_TRISU</name>